<dbReference type="AlphaFoldDB" id="A0A382TIH2"/>
<evidence type="ECO:0000256" key="1">
    <source>
        <dbReference type="SAM" id="Phobius"/>
    </source>
</evidence>
<gene>
    <name evidence="2" type="ORF">METZ01_LOCUS374429</name>
</gene>
<reference evidence="2" key="1">
    <citation type="submission" date="2018-05" db="EMBL/GenBank/DDBJ databases">
        <authorList>
            <person name="Lanie J.A."/>
            <person name="Ng W.-L."/>
            <person name="Kazmierczak K.M."/>
            <person name="Andrzejewski T.M."/>
            <person name="Davidsen T.M."/>
            <person name="Wayne K.J."/>
            <person name="Tettelin H."/>
            <person name="Glass J.I."/>
            <person name="Rusch D."/>
            <person name="Podicherti R."/>
            <person name="Tsui H.-C.T."/>
            <person name="Winkler M.E."/>
        </authorList>
    </citation>
    <scope>NUCLEOTIDE SEQUENCE</scope>
</reference>
<proteinExistence type="predicted"/>
<organism evidence="2">
    <name type="scientific">marine metagenome</name>
    <dbReference type="NCBI Taxonomy" id="408172"/>
    <lineage>
        <taxon>unclassified sequences</taxon>
        <taxon>metagenomes</taxon>
        <taxon>ecological metagenomes</taxon>
    </lineage>
</organism>
<evidence type="ECO:0000313" key="2">
    <source>
        <dbReference type="EMBL" id="SVD21575.1"/>
    </source>
</evidence>
<accession>A0A382TIH2</accession>
<keyword evidence="1" id="KW-0812">Transmembrane</keyword>
<keyword evidence="1" id="KW-0472">Membrane</keyword>
<dbReference type="InterPro" id="IPR008969">
    <property type="entry name" value="CarboxyPept-like_regulatory"/>
</dbReference>
<name>A0A382TIH2_9ZZZZ</name>
<sequence length="153" mass="16802">NIDDEPTSHSAYTNRDGRFSMADVPHSSYILKVSHPDNKTLRITFNPGDQADLSLTLTPGEGTIEEDLRRDSHLESAVLLASVVASLTVISALFGFVGATEARRGKHYRRTQYLCGLALFSRGGIFIGPMLILAGMGMLSATKRHFEDFDDEN</sequence>
<feature type="transmembrane region" description="Helical" evidence="1">
    <location>
        <begin position="77"/>
        <end position="99"/>
    </location>
</feature>
<feature type="non-terminal residue" evidence="2">
    <location>
        <position position="1"/>
    </location>
</feature>
<dbReference type="SUPFAM" id="SSF49464">
    <property type="entry name" value="Carboxypeptidase regulatory domain-like"/>
    <property type="match status" value="1"/>
</dbReference>
<keyword evidence="1" id="KW-1133">Transmembrane helix</keyword>
<protein>
    <recommendedName>
        <fullName evidence="3">Carboxypeptidase regulatory-like domain-containing protein</fullName>
    </recommendedName>
</protein>
<dbReference type="EMBL" id="UINC01136675">
    <property type="protein sequence ID" value="SVD21575.1"/>
    <property type="molecule type" value="Genomic_DNA"/>
</dbReference>
<evidence type="ECO:0008006" key="3">
    <source>
        <dbReference type="Google" id="ProtNLM"/>
    </source>
</evidence>
<feature type="transmembrane region" description="Helical" evidence="1">
    <location>
        <begin position="111"/>
        <end position="134"/>
    </location>
</feature>